<dbReference type="Proteomes" id="UP000031189">
    <property type="component" value="Unassembled WGS sequence"/>
</dbReference>
<sequence>MDSLQNQSDRGHEYYKKKGKRRTSASISGSSVSGSGSSASGSGSSVSQSGSSASQSYSRPYSE</sequence>
<feature type="region of interest" description="Disordered" evidence="1">
    <location>
        <begin position="1"/>
        <end position="63"/>
    </location>
</feature>
<evidence type="ECO:0000313" key="3">
    <source>
        <dbReference type="Proteomes" id="UP000031189"/>
    </source>
</evidence>
<dbReference type="AlphaFoldDB" id="A0A0B3WV97"/>
<name>A0A0B3WV97_9FIRM</name>
<accession>A0A0B3WV97</accession>
<organism evidence="2 3">
    <name type="scientific">Terrisporobacter othiniensis</name>
    <dbReference type="NCBI Taxonomy" id="1577792"/>
    <lineage>
        <taxon>Bacteria</taxon>
        <taxon>Bacillati</taxon>
        <taxon>Bacillota</taxon>
        <taxon>Clostridia</taxon>
        <taxon>Peptostreptococcales</taxon>
        <taxon>Peptostreptococcaceae</taxon>
        <taxon>Terrisporobacter</taxon>
    </lineage>
</organism>
<proteinExistence type="predicted"/>
<protein>
    <submittedName>
        <fullName evidence="2">Uncharacterized protein</fullName>
    </submittedName>
</protein>
<comment type="caution">
    <text evidence="2">The sequence shown here is derived from an EMBL/GenBank/DDBJ whole genome shotgun (WGS) entry which is preliminary data.</text>
</comment>
<feature type="compositionally biased region" description="Low complexity" evidence="1">
    <location>
        <begin position="24"/>
        <end position="56"/>
    </location>
</feature>
<reference evidence="2 3" key="1">
    <citation type="submission" date="2014-12" db="EMBL/GenBank/DDBJ databases">
        <title>Draft genome sequence of Terrisporobacter sp. 08-306576, isolated from the blood culture of a bacteremia patient.</title>
        <authorList>
            <person name="Lund L.C."/>
            <person name="Sydenham T.V."/>
            <person name="Hogh S.V."/>
            <person name="Skov M.N."/>
            <person name="Kemp M."/>
            <person name="Justesen U.S."/>
        </authorList>
    </citation>
    <scope>NUCLEOTIDE SEQUENCE [LARGE SCALE GENOMIC DNA]</scope>
    <source>
        <strain evidence="2 3">08-306576</strain>
    </source>
</reference>
<gene>
    <name evidence="2" type="ORF">QX51_02600</name>
</gene>
<dbReference type="RefSeq" id="WP_039678349.1">
    <property type="nucleotide sequence ID" value="NZ_JAWGXO010000010.1"/>
</dbReference>
<keyword evidence="3" id="KW-1185">Reference proteome</keyword>
<dbReference type="STRING" id="1577792.QX51_02600"/>
<evidence type="ECO:0000313" key="2">
    <source>
        <dbReference type="EMBL" id="KHS58515.1"/>
    </source>
</evidence>
<evidence type="ECO:0000256" key="1">
    <source>
        <dbReference type="SAM" id="MobiDB-lite"/>
    </source>
</evidence>
<dbReference type="EMBL" id="JWHR01000031">
    <property type="protein sequence ID" value="KHS58515.1"/>
    <property type="molecule type" value="Genomic_DNA"/>
</dbReference>